<dbReference type="EMBL" id="JAWDID010000081">
    <property type="protein sequence ID" value="MDU0343694.1"/>
    <property type="molecule type" value="Genomic_DNA"/>
</dbReference>
<evidence type="ECO:0000313" key="1">
    <source>
        <dbReference type="EMBL" id="MDU0343694.1"/>
    </source>
</evidence>
<reference evidence="1 2" key="1">
    <citation type="submission" date="2023-09" db="EMBL/GenBank/DDBJ databases">
        <title>Whole genome shotgun sequencing (WGS) of Bosea sp. ZW T0_25, isolated from stored onions (Allium cepa).</title>
        <authorList>
            <person name="Stoll D.A."/>
            <person name="Huch M."/>
        </authorList>
    </citation>
    <scope>NUCLEOTIDE SEQUENCE [LARGE SCALE GENOMIC DNA]</scope>
    <source>
        <strain evidence="1 2">ZW T0_25</strain>
    </source>
</reference>
<keyword evidence="2" id="KW-1185">Reference proteome</keyword>
<proteinExistence type="predicted"/>
<protein>
    <submittedName>
        <fullName evidence="1">Uncharacterized protein</fullName>
    </submittedName>
</protein>
<comment type="caution">
    <text evidence="1">The sequence shown here is derived from an EMBL/GenBank/DDBJ whole genome shotgun (WGS) entry which is preliminary data.</text>
</comment>
<accession>A0ABU3SFW8</accession>
<name>A0ABU3SFW8_9HYPH</name>
<sequence>MLMRVAENAGRLALIVAVGVNPGEPVITTEIQAWANKVADASYRTMLAGARDNIADGERQAQYLKVRNMIARRAGDGLAQGKLIAQLRGGIDSKTLGDILGQFIESDECVYGEARVLSGQVARRWWTTANRPEGLTRLPRPIPGGPSGR</sequence>
<gene>
    <name evidence="1" type="ORF">RKE40_27735</name>
</gene>
<dbReference type="Proteomes" id="UP001254257">
    <property type="component" value="Unassembled WGS sequence"/>
</dbReference>
<organism evidence="1 2">
    <name type="scientific">Bosea rubneri</name>
    <dbReference type="NCBI Taxonomy" id="3075434"/>
    <lineage>
        <taxon>Bacteria</taxon>
        <taxon>Pseudomonadati</taxon>
        <taxon>Pseudomonadota</taxon>
        <taxon>Alphaproteobacteria</taxon>
        <taxon>Hyphomicrobiales</taxon>
        <taxon>Boseaceae</taxon>
        <taxon>Bosea</taxon>
    </lineage>
</organism>
<evidence type="ECO:0000313" key="2">
    <source>
        <dbReference type="Proteomes" id="UP001254257"/>
    </source>
</evidence>
<dbReference type="RefSeq" id="WP_316021393.1">
    <property type="nucleotide sequence ID" value="NZ_JAWDID010000081.1"/>
</dbReference>